<evidence type="ECO:0000313" key="4">
    <source>
        <dbReference type="Proteomes" id="UP000823617"/>
    </source>
</evidence>
<dbReference type="SUPFAM" id="SSF160574">
    <property type="entry name" value="BT0923-like"/>
    <property type="match status" value="1"/>
</dbReference>
<dbReference type="Proteomes" id="UP000823617">
    <property type="component" value="Unassembled WGS sequence"/>
</dbReference>
<gene>
    <name evidence="3" type="ORF">IAC08_02065</name>
</gene>
<reference evidence="3" key="2">
    <citation type="journal article" date="2021" name="PeerJ">
        <title>Extensive microbial diversity within the chicken gut microbiome revealed by metagenomics and culture.</title>
        <authorList>
            <person name="Gilroy R."/>
            <person name="Ravi A."/>
            <person name="Getino M."/>
            <person name="Pursley I."/>
            <person name="Horton D.L."/>
            <person name="Alikhan N.F."/>
            <person name="Baker D."/>
            <person name="Gharbi K."/>
            <person name="Hall N."/>
            <person name="Watson M."/>
            <person name="Adriaenssens E.M."/>
            <person name="Foster-Nyarko E."/>
            <person name="Jarju S."/>
            <person name="Secka A."/>
            <person name="Antonio M."/>
            <person name="Oren A."/>
            <person name="Chaudhuri R.R."/>
            <person name="La Ragione R."/>
            <person name="Hildebrand F."/>
            <person name="Pallen M.J."/>
        </authorList>
    </citation>
    <scope>NUCLEOTIDE SEQUENCE</scope>
    <source>
        <strain evidence="3">B1-3475</strain>
    </source>
</reference>
<proteinExistence type="predicted"/>
<keyword evidence="1" id="KW-0732">Signal</keyword>
<evidence type="ECO:0000256" key="1">
    <source>
        <dbReference type="SAM" id="SignalP"/>
    </source>
</evidence>
<dbReference type="AlphaFoldDB" id="A0A9D9HJW1"/>
<dbReference type="InterPro" id="IPR021533">
    <property type="entry name" value="PepSY-like"/>
</dbReference>
<feature type="signal peptide" evidence="1">
    <location>
        <begin position="1"/>
        <end position="20"/>
    </location>
</feature>
<dbReference type="Pfam" id="PF11396">
    <property type="entry name" value="PepSY_like"/>
    <property type="match status" value="1"/>
</dbReference>
<reference evidence="3" key="1">
    <citation type="submission" date="2020-10" db="EMBL/GenBank/DDBJ databases">
        <authorList>
            <person name="Gilroy R."/>
        </authorList>
    </citation>
    <scope>NUCLEOTIDE SEQUENCE</scope>
    <source>
        <strain evidence="3">B1-3475</strain>
    </source>
</reference>
<accession>A0A9D9HJW1</accession>
<name>A0A9D9HJW1_9BACT</name>
<sequence>MKKFFLSAAILLGAIVSMSADDRERPTTVDKLPAPAQEFLKAHFSSLTVAFVVEDPKMAGSEYEVTYTDRTEVDFDTKGNWTSVECKYGPVPASVVPQQISDFVAKGNFQGTYVRSISRNTYTWEAELSNGLEIEFDSNFNLLGYDD</sequence>
<feature type="chain" id="PRO_5039567471" evidence="1">
    <location>
        <begin position="21"/>
        <end position="147"/>
    </location>
</feature>
<evidence type="ECO:0000259" key="2">
    <source>
        <dbReference type="Pfam" id="PF11396"/>
    </source>
</evidence>
<organism evidence="3 4">
    <name type="scientific">Candidatus Cryptobacteroides intestinigallinarum</name>
    <dbReference type="NCBI Taxonomy" id="2840767"/>
    <lineage>
        <taxon>Bacteria</taxon>
        <taxon>Pseudomonadati</taxon>
        <taxon>Bacteroidota</taxon>
        <taxon>Bacteroidia</taxon>
        <taxon>Bacteroidales</taxon>
        <taxon>Candidatus Cryptobacteroides</taxon>
    </lineage>
</organism>
<feature type="domain" description="Putative beta-lactamase-inhibitor-like PepSY-like" evidence="2">
    <location>
        <begin position="62"/>
        <end position="143"/>
    </location>
</feature>
<dbReference type="Gene3D" id="3.40.1420.30">
    <property type="match status" value="1"/>
</dbReference>
<protein>
    <submittedName>
        <fullName evidence="3">PepSY-like domain-containing protein</fullName>
    </submittedName>
</protein>
<evidence type="ECO:0000313" key="3">
    <source>
        <dbReference type="EMBL" id="MBO8455175.1"/>
    </source>
</evidence>
<dbReference type="EMBL" id="JADIMK010000015">
    <property type="protein sequence ID" value="MBO8455175.1"/>
    <property type="molecule type" value="Genomic_DNA"/>
</dbReference>
<comment type="caution">
    <text evidence="3">The sequence shown here is derived from an EMBL/GenBank/DDBJ whole genome shotgun (WGS) entry which is preliminary data.</text>
</comment>